<feature type="chain" id="PRO_5039385727" evidence="2">
    <location>
        <begin position="27"/>
        <end position="662"/>
    </location>
</feature>
<evidence type="ECO:0000256" key="1">
    <source>
        <dbReference type="ARBA" id="ARBA00022737"/>
    </source>
</evidence>
<keyword evidence="1" id="KW-0677">Repeat</keyword>
<evidence type="ECO:0000259" key="3">
    <source>
        <dbReference type="PROSITE" id="PS51272"/>
    </source>
</evidence>
<dbReference type="InterPro" id="IPR001119">
    <property type="entry name" value="SLH_dom"/>
</dbReference>
<accession>A0A0S6UBL1</accession>
<name>A0A0S6UBL1_NEOTH</name>
<dbReference type="InterPro" id="IPR051465">
    <property type="entry name" value="Cell_Envelope_Struct_Comp"/>
</dbReference>
<feature type="domain" description="SLH" evidence="3">
    <location>
        <begin position="26"/>
        <end position="89"/>
    </location>
</feature>
<evidence type="ECO:0000256" key="2">
    <source>
        <dbReference type="SAM" id="SignalP"/>
    </source>
</evidence>
<gene>
    <name evidence="4" type="ORF">MTY_1710</name>
</gene>
<organism evidence="4">
    <name type="scientific">Moorella thermoacetica Y72</name>
    <dbReference type="NCBI Taxonomy" id="1325331"/>
    <lineage>
        <taxon>Bacteria</taxon>
        <taxon>Bacillati</taxon>
        <taxon>Bacillota</taxon>
        <taxon>Clostridia</taxon>
        <taxon>Neomoorellales</taxon>
        <taxon>Neomoorellaceae</taxon>
        <taxon>Neomoorella</taxon>
    </lineage>
</organism>
<dbReference type="AlphaFoldDB" id="A0A0S6UBL1"/>
<sequence>MPMKKRIVSLLMAAILLLLLPVTPSAATPQFTDIQNHWAKDYILSFANKGFVKGYPDQTFKPDRPISRAEFTCILLNCLGITPASDVNTPTFSDTTNHWARAQIAEAVRRGILVVSEYPGGLKPDDPIYRSEAAAMMIRALGKSPDMTPTSFKDSNQIAKSMYRGYIKAASSEGLMHGYPDGTFRPFQGVKRGEACAMLVNLLGKIGTVSPPAVQVNPSSNSALSALVIQGNRYKLGDTVVYLKRDSTNIPIYSLSVAGGLVFINNTFTYPLNSTDNNPDLVVNNTRYVQCRLSVSGSDLQVTPGAVKLDSISYNGYKYNADYVKLYIGNKNGSYYLSDAELVDRQTIRVGGNSYDIGSTPVSIALGDNFYAINGINYDSSGISLDLAATTPVVTNGLDISDISAIFVDTKSLGLNTINSLFFIIDGSRYDRSEVVIDASGNFTANNKYYTPDQVTMVINNSFYKLTDVKSFGGKFIFYCTASNVTTWAIVNGKYQDASTIQILMGNNIYTLDKILVVQHNVIRIGGRQYKLSDIFGCRINGTLYDIEDIDYDNSLDLVTMDVTESTGSWTGYLPGQPQKYLFYVDNSIYQDGATGDVTIYAGGGWRTFDSITFSDQSHFVYDNTTYNLLGAEIKIGDTVFTVVDSAWRVSSQVMEVYLQKA</sequence>
<feature type="domain" description="SLH" evidence="3">
    <location>
        <begin position="149"/>
        <end position="213"/>
    </location>
</feature>
<proteinExistence type="predicted"/>
<dbReference type="PANTHER" id="PTHR43308">
    <property type="entry name" value="OUTER MEMBRANE PROTEIN ALPHA-RELATED"/>
    <property type="match status" value="1"/>
</dbReference>
<dbReference type="Proteomes" id="UP000063718">
    <property type="component" value="Unassembled WGS sequence"/>
</dbReference>
<reference evidence="4" key="1">
    <citation type="journal article" date="2014" name="Gene">
        <title>Genome-guided analysis of transformation efficiency and carbon dioxide assimilation by Moorella thermoacetica Y72.</title>
        <authorList>
            <person name="Tsukahara K."/>
            <person name="Kita A."/>
            <person name="Nakashimada Y."/>
            <person name="Hoshino T."/>
            <person name="Murakami K."/>
        </authorList>
    </citation>
    <scope>NUCLEOTIDE SEQUENCE [LARGE SCALE GENOMIC DNA]</scope>
    <source>
        <strain evidence="4">Y72</strain>
    </source>
</reference>
<protein>
    <submittedName>
        <fullName evidence="4">Nucleoside phosphorylase</fullName>
    </submittedName>
</protein>
<feature type="domain" description="SLH" evidence="3">
    <location>
        <begin position="90"/>
        <end position="148"/>
    </location>
</feature>
<keyword evidence="2" id="KW-0732">Signal</keyword>
<dbReference type="PANTHER" id="PTHR43308:SF5">
    <property type="entry name" value="S-LAYER PROTEIN _ PEPTIDOGLYCAN ENDO-BETA-N-ACETYLGLUCOSAMINIDASE"/>
    <property type="match status" value="1"/>
</dbReference>
<evidence type="ECO:0000313" key="4">
    <source>
        <dbReference type="EMBL" id="GAF26370.1"/>
    </source>
</evidence>
<feature type="signal peptide" evidence="2">
    <location>
        <begin position="1"/>
        <end position="26"/>
    </location>
</feature>
<dbReference type="PROSITE" id="PS51272">
    <property type="entry name" value="SLH"/>
    <property type="match status" value="3"/>
</dbReference>
<dbReference type="EMBL" id="DF238840">
    <property type="protein sequence ID" value="GAF26370.1"/>
    <property type="molecule type" value="Genomic_DNA"/>
</dbReference>
<dbReference type="Pfam" id="PF00395">
    <property type="entry name" value="SLH"/>
    <property type="match status" value="3"/>
</dbReference>